<keyword evidence="2 4" id="KW-0863">Zinc-finger</keyword>
<evidence type="ECO:0000313" key="10">
    <source>
        <dbReference type="Proteomes" id="UP000738359"/>
    </source>
</evidence>
<feature type="domain" description="Myb-like" evidence="6">
    <location>
        <begin position="340"/>
        <end position="396"/>
    </location>
</feature>
<feature type="compositionally biased region" description="Low complexity" evidence="5">
    <location>
        <begin position="422"/>
        <end position="433"/>
    </location>
</feature>
<comment type="caution">
    <text evidence="9">The sequence shown here is derived from an EMBL/GenBank/DDBJ whole genome shotgun (WGS) entry which is preliminary data.</text>
</comment>
<evidence type="ECO:0000259" key="7">
    <source>
        <dbReference type="PROSITE" id="PS50135"/>
    </source>
</evidence>
<dbReference type="InterPro" id="IPR000433">
    <property type="entry name" value="Znf_ZZ"/>
</dbReference>
<feature type="region of interest" description="Disordered" evidence="5">
    <location>
        <begin position="323"/>
        <end position="342"/>
    </location>
</feature>
<keyword evidence="3" id="KW-0862">Zinc</keyword>
<evidence type="ECO:0000256" key="4">
    <source>
        <dbReference type="PROSITE-ProRule" id="PRU00228"/>
    </source>
</evidence>
<accession>A0A9P6M4T9</accession>
<dbReference type="AlphaFoldDB" id="A0A9P6M4T9"/>
<feature type="region of interest" description="Disordered" evidence="5">
    <location>
        <begin position="97"/>
        <end position="120"/>
    </location>
</feature>
<dbReference type="Pfam" id="PF00249">
    <property type="entry name" value="Myb_DNA-binding"/>
    <property type="match status" value="1"/>
</dbReference>
<sequence>MDFQVLALAIKRYKWQLSQVPKDISRLQSLKEKHMSDPFEFLRQVKHREFRYPEGQKTLPAPLIEWSKYQFPPANPVVPTKPQTATFLNSVSYTTGHDKNGSKVVSLTSTSRSRAGSPSFERMQTVKDTARQLGIHVAQIHQYHHHHHHSSSRHSVSESGPPSARIETNGVEANDVKGIFRHPSQEAGQVEREYSQSPGVAGTSNGMTGVIYEGQLPGHRARSATVPEGSTAPMGATHHNSMPIQPPPPSYRQPSQEGQSVEFSNGAHVADRVIDHSAGYTAQHQGLQNTNSNNNTISNNSNITYNHMSGSVDIKPSITTAGMKGKGYAREGSGAREETKPPLYNIPWSDEEQRLLEKLLDEYPDEPVAAQRFQKISAAMGTRTPKQVASRVQKYFIKLVKAGLEAPGRMNYSLETSKPKNKAAATAGGSSTAKGKKRKDGPVGSDGGTSKSKAGRPRKKDVGTGAEAGGSGSGSGSGSGALKKQRPKSLLGSGLGRTSGTQYLQYASAPTVFMSDEDDEDSVQDMLAMSNNGNAPGTAIPGNGVAAHMGFYCDSCGVDPILGVRHSCIDCEDFGGTDLCGPCYNMGTYQSEHHVLSHRFQSIEDADVPVYSHSNGARPSSVGPSGTSSSVYFS</sequence>
<dbReference type="OrthoDB" id="424753at2759"/>
<evidence type="ECO:0000256" key="5">
    <source>
        <dbReference type="SAM" id="MobiDB-lite"/>
    </source>
</evidence>
<feature type="compositionally biased region" description="Gly residues" evidence="5">
    <location>
        <begin position="466"/>
        <end position="479"/>
    </location>
</feature>
<gene>
    <name evidence="9" type="primary">ZZZ3</name>
    <name evidence="9" type="ORF">BGZ70_004584</name>
</gene>
<dbReference type="GO" id="GO:0008270">
    <property type="term" value="F:zinc ion binding"/>
    <property type="evidence" value="ECO:0007669"/>
    <property type="project" value="UniProtKB-KW"/>
</dbReference>
<dbReference type="PROSITE" id="PS50090">
    <property type="entry name" value="MYB_LIKE"/>
    <property type="match status" value="1"/>
</dbReference>
<evidence type="ECO:0000256" key="1">
    <source>
        <dbReference type="ARBA" id="ARBA00022723"/>
    </source>
</evidence>
<dbReference type="CDD" id="cd00167">
    <property type="entry name" value="SANT"/>
    <property type="match status" value="1"/>
</dbReference>
<dbReference type="SUPFAM" id="SSF46689">
    <property type="entry name" value="Homeodomain-like"/>
    <property type="match status" value="1"/>
</dbReference>
<feature type="region of interest" description="Disordered" evidence="5">
    <location>
        <begin position="611"/>
        <end position="634"/>
    </location>
</feature>
<evidence type="ECO:0000259" key="8">
    <source>
        <dbReference type="PROSITE" id="PS51294"/>
    </source>
</evidence>
<dbReference type="PROSITE" id="PS51294">
    <property type="entry name" value="HTH_MYB"/>
    <property type="match status" value="1"/>
</dbReference>
<dbReference type="SMART" id="SM00291">
    <property type="entry name" value="ZnF_ZZ"/>
    <property type="match status" value="1"/>
</dbReference>
<feature type="domain" description="HTH myb-type" evidence="8">
    <location>
        <begin position="347"/>
        <end position="400"/>
    </location>
</feature>
<keyword evidence="10" id="KW-1185">Reference proteome</keyword>
<dbReference type="InterPro" id="IPR043145">
    <property type="entry name" value="Znf_ZZ_sf"/>
</dbReference>
<dbReference type="SUPFAM" id="SSF57850">
    <property type="entry name" value="RING/U-box"/>
    <property type="match status" value="1"/>
</dbReference>
<evidence type="ECO:0000256" key="2">
    <source>
        <dbReference type="ARBA" id="ARBA00022771"/>
    </source>
</evidence>
<proteinExistence type="predicted"/>
<feature type="compositionally biased region" description="Polar residues" evidence="5">
    <location>
        <begin position="195"/>
        <end position="207"/>
    </location>
</feature>
<feature type="compositionally biased region" description="Polar residues" evidence="5">
    <location>
        <begin position="103"/>
        <end position="116"/>
    </location>
</feature>
<dbReference type="Gene3D" id="1.10.10.60">
    <property type="entry name" value="Homeodomain-like"/>
    <property type="match status" value="1"/>
</dbReference>
<dbReference type="PANTHER" id="PTHR22705">
    <property type="entry name" value="ZINC FINGER, ZZ DOMAIN CONTAINING 3"/>
    <property type="match status" value="1"/>
</dbReference>
<dbReference type="PANTHER" id="PTHR22705:SF0">
    <property type="entry name" value="ZZ-TYPE ZINC FINGER-CONTAINING PROTEIN 3"/>
    <property type="match status" value="1"/>
</dbReference>
<dbReference type="InterPro" id="IPR017930">
    <property type="entry name" value="Myb_dom"/>
</dbReference>
<dbReference type="Gene3D" id="3.30.60.90">
    <property type="match status" value="1"/>
</dbReference>
<dbReference type="Pfam" id="PF00569">
    <property type="entry name" value="ZZ"/>
    <property type="match status" value="1"/>
</dbReference>
<dbReference type="InterPro" id="IPR009057">
    <property type="entry name" value="Homeodomain-like_sf"/>
</dbReference>
<feature type="region of interest" description="Disordered" evidence="5">
    <location>
        <begin position="185"/>
        <end position="262"/>
    </location>
</feature>
<feature type="region of interest" description="Disordered" evidence="5">
    <location>
        <begin position="413"/>
        <end position="496"/>
    </location>
</feature>
<dbReference type="Proteomes" id="UP000738359">
    <property type="component" value="Unassembled WGS sequence"/>
</dbReference>
<feature type="domain" description="ZZ-type" evidence="7">
    <location>
        <begin position="548"/>
        <end position="608"/>
    </location>
</feature>
<dbReference type="InterPro" id="IPR037830">
    <property type="entry name" value="ZZZ3"/>
</dbReference>
<feature type="compositionally biased region" description="Low complexity" evidence="5">
    <location>
        <begin position="619"/>
        <end position="634"/>
    </location>
</feature>
<organism evidence="9 10">
    <name type="scientific">Mortierella alpina</name>
    <name type="common">Oleaginous fungus</name>
    <name type="synonym">Mortierella renispora</name>
    <dbReference type="NCBI Taxonomy" id="64518"/>
    <lineage>
        <taxon>Eukaryota</taxon>
        <taxon>Fungi</taxon>
        <taxon>Fungi incertae sedis</taxon>
        <taxon>Mucoromycota</taxon>
        <taxon>Mortierellomycotina</taxon>
        <taxon>Mortierellomycetes</taxon>
        <taxon>Mortierellales</taxon>
        <taxon>Mortierellaceae</taxon>
        <taxon>Mortierella</taxon>
    </lineage>
</organism>
<name>A0A9P6M4T9_MORAP</name>
<dbReference type="EMBL" id="JAAAHY010000242">
    <property type="protein sequence ID" value="KAF9965564.1"/>
    <property type="molecule type" value="Genomic_DNA"/>
</dbReference>
<dbReference type="PROSITE" id="PS50135">
    <property type="entry name" value="ZF_ZZ_2"/>
    <property type="match status" value="1"/>
</dbReference>
<evidence type="ECO:0000256" key="3">
    <source>
        <dbReference type="ARBA" id="ARBA00022833"/>
    </source>
</evidence>
<evidence type="ECO:0000259" key="6">
    <source>
        <dbReference type="PROSITE" id="PS50090"/>
    </source>
</evidence>
<keyword evidence="1" id="KW-0479">Metal-binding</keyword>
<evidence type="ECO:0000313" key="9">
    <source>
        <dbReference type="EMBL" id="KAF9965564.1"/>
    </source>
</evidence>
<dbReference type="InterPro" id="IPR001005">
    <property type="entry name" value="SANT/Myb"/>
</dbReference>
<reference evidence="9" key="1">
    <citation type="journal article" date="2020" name="Fungal Divers.">
        <title>Resolving the Mortierellaceae phylogeny through synthesis of multi-gene phylogenetics and phylogenomics.</title>
        <authorList>
            <person name="Vandepol N."/>
            <person name="Liber J."/>
            <person name="Desiro A."/>
            <person name="Na H."/>
            <person name="Kennedy M."/>
            <person name="Barry K."/>
            <person name="Grigoriev I.V."/>
            <person name="Miller A.N."/>
            <person name="O'Donnell K."/>
            <person name="Stajich J.E."/>
            <person name="Bonito G."/>
        </authorList>
    </citation>
    <scope>NUCLEOTIDE SEQUENCE</scope>
    <source>
        <strain evidence="9">CK1249</strain>
    </source>
</reference>
<protein>
    <submittedName>
        <fullName evidence="9">ZZ-type zinc finger-containing protein 3</fullName>
    </submittedName>
</protein>
<feature type="compositionally biased region" description="Basic residues" evidence="5">
    <location>
        <begin position="142"/>
        <end position="152"/>
    </location>
</feature>
<dbReference type="SMART" id="SM00717">
    <property type="entry name" value="SANT"/>
    <property type="match status" value="1"/>
</dbReference>
<feature type="region of interest" description="Disordered" evidence="5">
    <location>
        <begin position="142"/>
        <end position="167"/>
    </location>
</feature>